<dbReference type="Proteomes" id="UP000179284">
    <property type="component" value="Chromosome I"/>
</dbReference>
<dbReference type="SUPFAM" id="SSF53098">
    <property type="entry name" value="Ribonuclease H-like"/>
    <property type="match status" value="1"/>
</dbReference>
<feature type="domain" description="YprB ribonuclease H-like" evidence="1">
    <location>
        <begin position="32"/>
        <end position="196"/>
    </location>
</feature>
<reference evidence="3" key="1">
    <citation type="submission" date="2016-10" db="EMBL/GenBank/DDBJ databases">
        <title>The complete genome sequence of the rumen bacterium Butyrivibrio hungatei MB2003.</title>
        <authorList>
            <person name="Palevich N."/>
            <person name="Kelly W.J."/>
            <person name="Leahy S.C."/>
            <person name="Altermann E."/>
            <person name="Rakonjac J."/>
            <person name="Attwood G.T."/>
        </authorList>
    </citation>
    <scope>NUCLEOTIDE SEQUENCE [LARGE SCALE GENOMIC DNA]</scope>
    <source>
        <strain evidence="3">MB2003</strain>
    </source>
</reference>
<dbReference type="InterPro" id="IPR038720">
    <property type="entry name" value="YprB_RNase_H-like_dom"/>
</dbReference>
<sequence>MIKTSEGLVFPDEHIINTLPKLLDCAPEDIFFVDIETTGLSPKNSDIYLIGVAYYDRHNWHICQFFAENSSQEEEVLKAFCAFVKSFKIAIHFNGDRFDIPFIQNKLEKYGLDDPFEKMSSLDIYKEIKDYKRQLGLMDCKQKTIELYLGIMREDKYDGGKLIPIYKKYTESKDSDLLKLLMLHNFEDVKGMFELLPMLRYKAFFLSFSNMPDVSIRTDAEIPSSEEVLDLLPLRARKVQANYYDDIDGQQKTEVYMKLSLRFKLPSSLSGNLDGCYFKIEGDEAVLRVPLYETELKYFYSNYKDYYYLPKEDMAIHKSIAGFVDKDFREKATAENCYTKKAGQYLREWDLCFSPFFKKNYGDKEFFFDLNDNMKQSRFAMSLYACHVIAHVLEL</sequence>
<name>A0A1D9P4D5_9FIRM</name>
<protein>
    <recommendedName>
        <fullName evidence="1">YprB ribonuclease H-like domain-containing protein</fullName>
    </recommendedName>
</protein>
<dbReference type="AlphaFoldDB" id="A0A1D9P4D5"/>
<dbReference type="KEGG" id="bhu:bhn_I2377"/>
<dbReference type="InterPro" id="IPR012337">
    <property type="entry name" value="RNaseH-like_sf"/>
</dbReference>
<organism evidence="2 3">
    <name type="scientific">Butyrivibrio hungatei</name>
    <dbReference type="NCBI Taxonomy" id="185008"/>
    <lineage>
        <taxon>Bacteria</taxon>
        <taxon>Bacillati</taxon>
        <taxon>Bacillota</taxon>
        <taxon>Clostridia</taxon>
        <taxon>Lachnospirales</taxon>
        <taxon>Lachnospiraceae</taxon>
        <taxon>Butyrivibrio</taxon>
    </lineage>
</organism>
<proteinExistence type="predicted"/>
<evidence type="ECO:0000313" key="3">
    <source>
        <dbReference type="Proteomes" id="UP000179284"/>
    </source>
</evidence>
<dbReference type="EMBL" id="CP017831">
    <property type="protein sequence ID" value="AOZ97409.1"/>
    <property type="molecule type" value="Genomic_DNA"/>
</dbReference>
<accession>A0A1D9P4D5</accession>
<dbReference type="Pfam" id="PF13482">
    <property type="entry name" value="RNase_H_2"/>
    <property type="match status" value="1"/>
</dbReference>
<dbReference type="OrthoDB" id="9790530at2"/>
<keyword evidence="3" id="KW-1185">Reference proteome</keyword>
<dbReference type="InterPro" id="IPR036397">
    <property type="entry name" value="RNaseH_sf"/>
</dbReference>
<evidence type="ECO:0000259" key="1">
    <source>
        <dbReference type="Pfam" id="PF13482"/>
    </source>
</evidence>
<gene>
    <name evidence="2" type="ORF">bhn_I2377</name>
</gene>
<dbReference type="PANTHER" id="PTHR38462">
    <property type="entry name" value="EXONUCLEASE-LIKE PROTEIN"/>
    <property type="match status" value="1"/>
</dbReference>
<evidence type="ECO:0000313" key="2">
    <source>
        <dbReference type="EMBL" id="AOZ97409.1"/>
    </source>
</evidence>
<dbReference type="PANTHER" id="PTHR38462:SF1">
    <property type="entry name" value="YPRB RIBONUCLEASE H-LIKE DOMAIN-CONTAINING PROTEIN"/>
    <property type="match status" value="1"/>
</dbReference>
<dbReference type="RefSeq" id="WP_071177016.1">
    <property type="nucleotide sequence ID" value="NZ_CP017831.1"/>
</dbReference>
<dbReference type="Gene3D" id="3.30.420.10">
    <property type="entry name" value="Ribonuclease H-like superfamily/Ribonuclease H"/>
    <property type="match status" value="1"/>
</dbReference>
<dbReference type="GO" id="GO:0003676">
    <property type="term" value="F:nucleic acid binding"/>
    <property type="evidence" value="ECO:0007669"/>
    <property type="project" value="InterPro"/>
</dbReference>